<evidence type="ECO:0000313" key="3">
    <source>
        <dbReference type="Proteomes" id="UP000827892"/>
    </source>
</evidence>
<organism evidence="2 3">
    <name type="scientific">Caenorhabditis briggsae</name>
    <dbReference type="NCBI Taxonomy" id="6238"/>
    <lineage>
        <taxon>Eukaryota</taxon>
        <taxon>Metazoa</taxon>
        <taxon>Ecdysozoa</taxon>
        <taxon>Nematoda</taxon>
        <taxon>Chromadorea</taxon>
        <taxon>Rhabditida</taxon>
        <taxon>Rhabditina</taxon>
        <taxon>Rhabditomorpha</taxon>
        <taxon>Rhabditoidea</taxon>
        <taxon>Rhabditidae</taxon>
        <taxon>Peloderinae</taxon>
        <taxon>Caenorhabditis</taxon>
    </lineage>
</organism>
<feature type="compositionally biased region" description="Acidic residues" evidence="1">
    <location>
        <begin position="102"/>
        <end position="119"/>
    </location>
</feature>
<evidence type="ECO:0000256" key="1">
    <source>
        <dbReference type="SAM" id="MobiDB-lite"/>
    </source>
</evidence>
<gene>
    <name evidence="2" type="ORF">L3Y34_010829</name>
</gene>
<feature type="compositionally biased region" description="Low complexity" evidence="1">
    <location>
        <begin position="1"/>
        <end position="18"/>
    </location>
</feature>
<accession>A0AAE9CU28</accession>
<sequence length="132" mass="14789">MMTAMMTTTRTATTANRTQRSSKQKNARIAAVIVKNLKDRVRTVEGDFYTGQEKGEILNSMIQAFDLNENLLAIEEITTAPEPQKPVNEEFDENDVYHTDGSEFEDDEEDEPVGPDVPDDTAAGEIEDEMDD</sequence>
<proteinExistence type="predicted"/>
<dbReference type="Proteomes" id="UP000827892">
    <property type="component" value="Chromosome X"/>
</dbReference>
<evidence type="ECO:0000313" key="2">
    <source>
        <dbReference type="EMBL" id="ULT80526.1"/>
    </source>
</evidence>
<dbReference type="EMBL" id="CP090896">
    <property type="protein sequence ID" value="ULT80526.1"/>
    <property type="molecule type" value="Genomic_DNA"/>
</dbReference>
<reference evidence="2 3" key="1">
    <citation type="submission" date="2022-05" db="EMBL/GenBank/DDBJ databases">
        <title>Chromosome-level reference genomes for two strains of Caenorhabditis briggsae: an improved platform for comparative genomics.</title>
        <authorList>
            <person name="Stevens L."/>
            <person name="Andersen E.C."/>
        </authorList>
    </citation>
    <scope>NUCLEOTIDE SEQUENCE [LARGE SCALE GENOMIC DNA]</scope>
    <source>
        <strain evidence="2">QX1410_ONT</strain>
        <tissue evidence="2">Whole-organism</tissue>
    </source>
</reference>
<feature type="region of interest" description="Disordered" evidence="1">
    <location>
        <begin position="1"/>
        <end position="26"/>
    </location>
</feature>
<name>A0AAE9CU28_CAEBR</name>
<protein>
    <submittedName>
        <fullName evidence="2">Uncharacterized protein</fullName>
    </submittedName>
</protein>
<feature type="region of interest" description="Disordered" evidence="1">
    <location>
        <begin position="78"/>
        <end position="132"/>
    </location>
</feature>
<dbReference type="AlphaFoldDB" id="A0AAE9CU28"/>